<protein>
    <submittedName>
        <fullName evidence="2">Uncharacterized protein LOC112494860</fullName>
    </submittedName>
</protein>
<dbReference type="Proteomes" id="UP000694920">
    <property type="component" value="Unplaced"/>
</dbReference>
<sequence length="114" mass="12907">MGYACIGNESILNTHWLTPAILMCNPYGICDGFSFSFNSIILSLLQPHSSSRIILCVMLCHEAAIELLREKKSFRRSERGVRLLIRFYIMKANSSQVFNDVTCLVYGFTADNYG</sequence>
<keyword evidence="1" id="KW-1185">Reference proteome</keyword>
<name>A0AAJ7RPL1_CEPCN</name>
<reference evidence="2" key="1">
    <citation type="submission" date="2025-08" db="UniProtKB">
        <authorList>
            <consortium name="RefSeq"/>
        </authorList>
    </citation>
    <scope>IDENTIFICATION</scope>
</reference>
<organism evidence="1 2">
    <name type="scientific">Cephus cinctus</name>
    <name type="common">Wheat stem sawfly</name>
    <dbReference type="NCBI Taxonomy" id="211228"/>
    <lineage>
        <taxon>Eukaryota</taxon>
        <taxon>Metazoa</taxon>
        <taxon>Ecdysozoa</taxon>
        <taxon>Arthropoda</taxon>
        <taxon>Hexapoda</taxon>
        <taxon>Insecta</taxon>
        <taxon>Pterygota</taxon>
        <taxon>Neoptera</taxon>
        <taxon>Endopterygota</taxon>
        <taxon>Hymenoptera</taxon>
        <taxon>Cephoidea</taxon>
        <taxon>Cephidae</taxon>
        <taxon>Cephus</taxon>
    </lineage>
</organism>
<dbReference type="KEGG" id="ccin:112494860"/>
<evidence type="ECO:0000313" key="1">
    <source>
        <dbReference type="Proteomes" id="UP000694920"/>
    </source>
</evidence>
<accession>A0AAJ7RPL1</accession>
<gene>
    <name evidence="2" type="primary">LOC112494860</name>
</gene>
<evidence type="ECO:0000313" key="2">
    <source>
        <dbReference type="RefSeq" id="XP_024944116.1"/>
    </source>
</evidence>
<dbReference type="RefSeq" id="XP_024944116.1">
    <property type="nucleotide sequence ID" value="XM_025088348.1"/>
</dbReference>
<dbReference type="AlphaFoldDB" id="A0AAJ7RPL1"/>
<proteinExistence type="predicted"/>
<dbReference type="GeneID" id="112494860"/>